<protein>
    <recommendedName>
        <fullName evidence="2">FtsK domain-containing protein</fullName>
    </recommendedName>
</protein>
<dbReference type="Proteomes" id="UP000694501">
    <property type="component" value="Unassembled WGS sequence"/>
</dbReference>
<dbReference type="EMBL" id="JAELVF020000002">
    <property type="protein sequence ID" value="MBU7600032.1"/>
    <property type="molecule type" value="Genomic_DNA"/>
</dbReference>
<evidence type="ECO:0000313" key="3">
    <source>
        <dbReference type="EMBL" id="MBU7600032.1"/>
    </source>
</evidence>
<keyword evidence="4" id="KW-1185">Reference proteome</keyword>
<keyword evidence="1" id="KW-0067">ATP-binding</keyword>
<feature type="domain" description="FtsK" evidence="2">
    <location>
        <begin position="183"/>
        <end position="359"/>
    </location>
</feature>
<evidence type="ECO:0000259" key="2">
    <source>
        <dbReference type="PROSITE" id="PS50901"/>
    </source>
</evidence>
<dbReference type="GO" id="GO:0003677">
    <property type="term" value="F:DNA binding"/>
    <property type="evidence" value="ECO:0007669"/>
    <property type="project" value="InterPro"/>
</dbReference>
<feature type="binding site" evidence="1">
    <location>
        <begin position="203"/>
        <end position="210"/>
    </location>
    <ligand>
        <name>ATP</name>
        <dbReference type="ChEBI" id="CHEBI:30616"/>
    </ligand>
</feature>
<dbReference type="AlphaFoldDB" id="A0A949JHC8"/>
<keyword evidence="1" id="KW-0547">Nucleotide-binding</keyword>
<reference evidence="3" key="1">
    <citation type="submission" date="2021-06" db="EMBL/GenBank/DDBJ databases">
        <title>Sequencing of actinobacteria type strains.</title>
        <authorList>
            <person name="Nguyen G.-S."/>
            <person name="Wentzel A."/>
        </authorList>
    </citation>
    <scope>NUCLEOTIDE SEQUENCE</scope>
    <source>
        <strain evidence="3">P38-E01</strain>
    </source>
</reference>
<organism evidence="3 4">
    <name type="scientific">Streptomyces tardus</name>
    <dbReference type="NCBI Taxonomy" id="2780544"/>
    <lineage>
        <taxon>Bacteria</taxon>
        <taxon>Bacillati</taxon>
        <taxon>Actinomycetota</taxon>
        <taxon>Actinomycetes</taxon>
        <taxon>Kitasatosporales</taxon>
        <taxon>Streptomycetaceae</taxon>
        <taxon>Streptomyces</taxon>
    </lineage>
</organism>
<dbReference type="GO" id="GO:0005524">
    <property type="term" value="F:ATP binding"/>
    <property type="evidence" value="ECO:0007669"/>
    <property type="project" value="UniProtKB-UniRule"/>
</dbReference>
<dbReference type="PROSITE" id="PS50901">
    <property type="entry name" value="FTSK"/>
    <property type="match status" value="1"/>
</dbReference>
<dbReference type="Gene3D" id="3.40.50.300">
    <property type="entry name" value="P-loop containing nucleotide triphosphate hydrolases"/>
    <property type="match status" value="1"/>
</dbReference>
<name>A0A949JHC8_9ACTN</name>
<comment type="caution">
    <text evidence="3">The sequence shown here is derived from an EMBL/GenBank/DDBJ whole genome shotgun (WGS) entry which is preliminary data.</text>
</comment>
<accession>A0A949JHC8</accession>
<dbReference type="RefSeq" id="WP_211043468.1">
    <property type="nucleotide sequence ID" value="NZ_JAELVF020000002.1"/>
</dbReference>
<evidence type="ECO:0000256" key="1">
    <source>
        <dbReference type="PROSITE-ProRule" id="PRU00289"/>
    </source>
</evidence>
<dbReference type="InterPro" id="IPR027417">
    <property type="entry name" value="P-loop_NTPase"/>
</dbReference>
<sequence>MIALTPYGPWLAVGALMCAAAWTGREAAEEAPAGPTAEQCDRLQALYDAVAPCFCTEDDPHPQPLYTPDGTWDHAFVAHAFAPNERLEHVELRYPPYFPDTDAAARGRVQQVLATKAGRDRDYRFDWDEEHNRLRMTVRAALPHPVDAQRFVTAPTESVLGFTDPESTARRLPVIVDGQQCELPPVVWRTGPASTESHLLVVGPPGSGTSNLLRSLALQALAHSDLIVVDGTGEGAYSFLSGRPGVLAVETSPTGAHTALQWAAHETSRRLHTPAELSQSRPLWVIVDRPTLLSHLAHDQGHCDPQDLLETPLRHGRAARVTVALADQLPEAEEGLSATVRSRTRAKVVLGQMGSVDGDRINPVLGTAPAQPGQGHVRLGDGPTHRIVVPHTPDPQDSATAPALRTAVEGLLPAVHEPDATPVTNV</sequence>
<dbReference type="InterPro" id="IPR002543">
    <property type="entry name" value="FtsK_dom"/>
</dbReference>
<proteinExistence type="predicted"/>
<dbReference type="SUPFAM" id="SSF52540">
    <property type="entry name" value="P-loop containing nucleoside triphosphate hydrolases"/>
    <property type="match status" value="1"/>
</dbReference>
<evidence type="ECO:0000313" key="4">
    <source>
        <dbReference type="Proteomes" id="UP000694501"/>
    </source>
</evidence>
<gene>
    <name evidence="3" type="ORF">JGS22_020950</name>
</gene>